<evidence type="ECO:0000313" key="2">
    <source>
        <dbReference type="Proteomes" id="UP001058974"/>
    </source>
</evidence>
<organism evidence="1 2">
    <name type="scientific">Pisum sativum</name>
    <name type="common">Garden pea</name>
    <name type="synonym">Lathyrus oleraceus</name>
    <dbReference type="NCBI Taxonomy" id="3888"/>
    <lineage>
        <taxon>Eukaryota</taxon>
        <taxon>Viridiplantae</taxon>
        <taxon>Streptophyta</taxon>
        <taxon>Embryophyta</taxon>
        <taxon>Tracheophyta</taxon>
        <taxon>Spermatophyta</taxon>
        <taxon>Magnoliopsida</taxon>
        <taxon>eudicotyledons</taxon>
        <taxon>Gunneridae</taxon>
        <taxon>Pentapetalae</taxon>
        <taxon>rosids</taxon>
        <taxon>fabids</taxon>
        <taxon>Fabales</taxon>
        <taxon>Fabaceae</taxon>
        <taxon>Papilionoideae</taxon>
        <taxon>50 kb inversion clade</taxon>
        <taxon>NPAAA clade</taxon>
        <taxon>Hologalegina</taxon>
        <taxon>IRL clade</taxon>
        <taxon>Fabeae</taxon>
        <taxon>Lathyrus</taxon>
    </lineage>
</organism>
<sequence>MVSHLSSFSYIDVEDEVGTPFQALSIAEPVEKRTLSFASYQDAKLAIECGAVAGLGKMIELEDNKSRAVIGNSSGVFNEKGLFKSGGFIHADQSEEAAAILEEDAEDSDNFVIPGGACHNWVAVDVPTVIHKSKLIFKPIEHNDPTPSPNFEFPVFEAEEDDVEGIPDEISRLLEYEKKIIQMHLENQQNSQTRALQM</sequence>
<keyword evidence="2" id="KW-1185">Reference proteome</keyword>
<dbReference type="Gramene" id="Psat07G0083200-T1">
    <property type="protein sequence ID" value="KAI5383607.1"/>
    <property type="gene ID" value="KIW84_070832"/>
</dbReference>
<gene>
    <name evidence="1" type="ORF">KIW84_070832</name>
</gene>
<name>A0A9D4VH61_PEA</name>
<proteinExistence type="predicted"/>
<dbReference type="EMBL" id="JAMSHJ010000007">
    <property type="protein sequence ID" value="KAI5383607.1"/>
    <property type="molecule type" value="Genomic_DNA"/>
</dbReference>
<accession>A0A9D4VH61</accession>
<comment type="caution">
    <text evidence="1">The sequence shown here is derived from an EMBL/GenBank/DDBJ whole genome shotgun (WGS) entry which is preliminary data.</text>
</comment>
<dbReference type="Proteomes" id="UP001058974">
    <property type="component" value="Chromosome 7"/>
</dbReference>
<reference evidence="1 2" key="1">
    <citation type="journal article" date="2022" name="Nat. Genet.">
        <title>Improved pea reference genome and pan-genome highlight genomic features and evolutionary characteristics.</title>
        <authorList>
            <person name="Yang T."/>
            <person name="Liu R."/>
            <person name="Luo Y."/>
            <person name="Hu S."/>
            <person name="Wang D."/>
            <person name="Wang C."/>
            <person name="Pandey M.K."/>
            <person name="Ge S."/>
            <person name="Xu Q."/>
            <person name="Li N."/>
            <person name="Li G."/>
            <person name="Huang Y."/>
            <person name="Saxena R.K."/>
            <person name="Ji Y."/>
            <person name="Li M."/>
            <person name="Yan X."/>
            <person name="He Y."/>
            <person name="Liu Y."/>
            <person name="Wang X."/>
            <person name="Xiang C."/>
            <person name="Varshney R.K."/>
            <person name="Ding H."/>
            <person name="Gao S."/>
            <person name="Zong X."/>
        </authorList>
    </citation>
    <scope>NUCLEOTIDE SEQUENCE [LARGE SCALE GENOMIC DNA]</scope>
    <source>
        <strain evidence="1 2">cv. Zhongwan 6</strain>
    </source>
</reference>
<dbReference type="AlphaFoldDB" id="A0A9D4VH61"/>
<protein>
    <submittedName>
        <fullName evidence="1">Uncharacterized protein</fullName>
    </submittedName>
</protein>
<evidence type="ECO:0000313" key="1">
    <source>
        <dbReference type="EMBL" id="KAI5383607.1"/>
    </source>
</evidence>